<comment type="caution">
    <text evidence="1">The sequence shown here is derived from an EMBL/GenBank/DDBJ whole genome shotgun (WGS) entry which is preliminary data.</text>
</comment>
<protein>
    <submittedName>
        <fullName evidence="1">Uncharacterized protein</fullName>
    </submittedName>
</protein>
<reference evidence="1" key="1">
    <citation type="journal article" date="2019" name="bioRxiv">
        <title>The Genome of the Zebra Mussel, Dreissena polymorpha: A Resource for Invasive Species Research.</title>
        <authorList>
            <person name="McCartney M.A."/>
            <person name="Auch B."/>
            <person name="Kono T."/>
            <person name="Mallez S."/>
            <person name="Zhang Y."/>
            <person name="Obille A."/>
            <person name="Becker A."/>
            <person name="Abrahante J.E."/>
            <person name="Garbe J."/>
            <person name="Badalamenti J.P."/>
            <person name="Herman A."/>
            <person name="Mangelson H."/>
            <person name="Liachko I."/>
            <person name="Sullivan S."/>
            <person name="Sone E.D."/>
            <person name="Koren S."/>
            <person name="Silverstein K.A.T."/>
            <person name="Beckman K.B."/>
            <person name="Gohl D.M."/>
        </authorList>
    </citation>
    <scope>NUCLEOTIDE SEQUENCE</scope>
    <source>
        <strain evidence="1">Duluth1</strain>
        <tissue evidence="1">Whole animal</tissue>
    </source>
</reference>
<evidence type="ECO:0000313" key="1">
    <source>
        <dbReference type="EMBL" id="KAH3710406.1"/>
    </source>
</evidence>
<dbReference type="EMBL" id="JAIWYP010000014">
    <property type="protein sequence ID" value="KAH3710406.1"/>
    <property type="molecule type" value="Genomic_DNA"/>
</dbReference>
<reference evidence="1" key="2">
    <citation type="submission" date="2020-11" db="EMBL/GenBank/DDBJ databases">
        <authorList>
            <person name="McCartney M.A."/>
            <person name="Auch B."/>
            <person name="Kono T."/>
            <person name="Mallez S."/>
            <person name="Becker A."/>
            <person name="Gohl D.M."/>
            <person name="Silverstein K.A.T."/>
            <person name="Koren S."/>
            <person name="Bechman K.B."/>
            <person name="Herman A."/>
            <person name="Abrahante J.E."/>
            <person name="Garbe J."/>
        </authorList>
    </citation>
    <scope>NUCLEOTIDE SEQUENCE</scope>
    <source>
        <strain evidence="1">Duluth1</strain>
        <tissue evidence="1">Whole animal</tissue>
    </source>
</reference>
<organism evidence="1 2">
    <name type="scientific">Dreissena polymorpha</name>
    <name type="common">Zebra mussel</name>
    <name type="synonym">Mytilus polymorpha</name>
    <dbReference type="NCBI Taxonomy" id="45954"/>
    <lineage>
        <taxon>Eukaryota</taxon>
        <taxon>Metazoa</taxon>
        <taxon>Spiralia</taxon>
        <taxon>Lophotrochozoa</taxon>
        <taxon>Mollusca</taxon>
        <taxon>Bivalvia</taxon>
        <taxon>Autobranchia</taxon>
        <taxon>Heteroconchia</taxon>
        <taxon>Euheterodonta</taxon>
        <taxon>Imparidentia</taxon>
        <taxon>Neoheterodontei</taxon>
        <taxon>Myida</taxon>
        <taxon>Dreissenoidea</taxon>
        <taxon>Dreissenidae</taxon>
        <taxon>Dreissena</taxon>
    </lineage>
</organism>
<name>A0A9D3Z4G7_DREPO</name>
<dbReference type="Proteomes" id="UP000828390">
    <property type="component" value="Unassembled WGS sequence"/>
</dbReference>
<gene>
    <name evidence="1" type="ORF">DPMN_069886</name>
</gene>
<evidence type="ECO:0000313" key="2">
    <source>
        <dbReference type="Proteomes" id="UP000828390"/>
    </source>
</evidence>
<sequence>MSSSFQSSKDVVAVVEQYQLPNNCLWMALVHSCPHFLILSDFVVSFLGTSIAEQEEAKGTLPLGVAIITKGWGFERINGVGRHLRDWRVKMVALFDAGCLCCVVSYKIFVQLK</sequence>
<accession>A0A9D3Z4G7</accession>
<dbReference type="AlphaFoldDB" id="A0A9D3Z4G7"/>
<proteinExistence type="predicted"/>
<keyword evidence="2" id="KW-1185">Reference proteome</keyword>